<evidence type="ECO:0000313" key="5">
    <source>
        <dbReference type="EMBL" id="KAJ3586779.1"/>
    </source>
</evidence>
<protein>
    <submittedName>
        <fullName evidence="5">Uncharacterized protein</fullName>
    </submittedName>
</protein>
<dbReference type="InterPro" id="IPR031530">
    <property type="entry name" value="UPF0688"/>
</dbReference>
<dbReference type="Proteomes" id="UP001148018">
    <property type="component" value="Unassembled WGS sequence"/>
</dbReference>
<feature type="compositionally biased region" description="Basic and acidic residues" evidence="4">
    <location>
        <begin position="136"/>
        <end position="146"/>
    </location>
</feature>
<evidence type="ECO:0000256" key="4">
    <source>
        <dbReference type="SAM" id="MobiDB-lite"/>
    </source>
</evidence>
<dbReference type="AlphaFoldDB" id="A0A9Q0I5N3"/>
<evidence type="ECO:0000256" key="1">
    <source>
        <dbReference type="ARBA" id="ARBA00004123"/>
    </source>
</evidence>
<feature type="compositionally biased region" description="Polar residues" evidence="4">
    <location>
        <begin position="149"/>
        <end position="159"/>
    </location>
</feature>
<sequence length="159" mass="17832">MKRRKQTCSSGAKAAIKASAKRREKPNPKRRKLDKTERKTCSRGPATAPPRKSSRISYVGGCKGSCPPEKQEDEGMDSGIFPDDDSNQVLPVEQFFGNLDAMQDVPQTVASGTGTSLWDPRDDHPHQQRRRRRHYYAREDSDKEELSDGDTQLSRPGDS</sequence>
<dbReference type="PANTHER" id="PTHR28491:SF1">
    <property type="entry name" value="UPF0688 PROTEIN C1ORF174"/>
    <property type="match status" value="1"/>
</dbReference>
<feature type="region of interest" description="Disordered" evidence="4">
    <location>
        <begin position="1"/>
        <end position="87"/>
    </location>
</feature>
<evidence type="ECO:0000313" key="6">
    <source>
        <dbReference type="Proteomes" id="UP001148018"/>
    </source>
</evidence>
<comment type="subcellular location">
    <subcellularLocation>
        <location evidence="1">Nucleus</location>
    </subcellularLocation>
</comment>
<name>A0A9Q0I5N3_9TELE</name>
<reference evidence="5" key="1">
    <citation type="submission" date="2022-07" db="EMBL/GenBank/DDBJ databases">
        <title>Chromosome-level genome of Muraenolepis orangiensis.</title>
        <authorList>
            <person name="Kim J."/>
        </authorList>
    </citation>
    <scope>NUCLEOTIDE SEQUENCE</scope>
    <source>
        <strain evidence="5">KU_S4_2022</strain>
        <tissue evidence="5">Muscle</tissue>
    </source>
</reference>
<comment type="caution">
    <text evidence="5">The sequence shown here is derived from an EMBL/GenBank/DDBJ whole genome shotgun (WGS) entry which is preliminary data.</text>
</comment>
<proteinExistence type="inferred from homology"/>
<dbReference type="GO" id="GO:0005634">
    <property type="term" value="C:nucleus"/>
    <property type="evidence" value="ECO:0007669"/>
    <property type="project" value="UniProtKB-SubCell"/>
</dbReference>
<feature type="compositionally biased region" description="Polar residues" evidence="4">
    <location>
        <begin position="105"/>
        <end position="116"/>
    </location>
</feature>
<gene>
    <name evidence="5" type="ORF">NHX12_013172</name>
</gene>
<accession>A0A9Q0I5N3</accession>
<feature type="region of interest" description="Disordered" evidence="4">
    <location>
        <begin position="105"/>
        <end position="159"/>
    </location>
</feature>
<dbReference type="OrthoDB" id="8730115at2759"/>
<evidence type="ECO:0000256" key="2">
    <source>
        <dbReference type="ARBA" id="ARBA00006634"/>
    </source>
</evidence>
<feature type="compositionally biased region" description="Low complexity" evidence="4">
    <location>
        <begin position="9"/>
        <end position="18"/>
    </location>
</feature>
<evidence type="ECO:0000256" key="3">
    <source>
        <dbReference type="ARBA" id="ARBA00023242"/>
    </source>
</evidence>
<feature type="compositionally biased region" description="Basic residues" evidence="4">
    <location>
        <begin position="19"/>
        <end position="33"/>
    </location>
</feature>
<feature type="compositionally biased region" description="Acidic residues" evidence="4">
    <location>
        <begin position="71"/>
        <end position="86"/>
    </location>
</feature>
<dbReference type="Pfam" id="PF15772">
    <property type="entry name" value="UPF0688"/>
    <property type="match status" value="1"/>
</dbReference>
<keyword evidence="6" id="KW-1185">Reference proteome</keyword>
<dbReference type="EMBL" id="JANIIK010000117">
    <property type="protein sequence ID" value="KAJ3586779.1"/>
    <property type="molecule type" value="Genomic_DNA"/>
</dbReference>
<organism evidence="5 6">
    <name type="scientific">Muraenolepis orangiensis</name>
    <name type="common">Patagonian moray cod</name>
    <dbReference type="NCBI Taxonomy" id="630683"/>
    <lineage>
        <taxon>Eukaryota</taxon>
        <taxon>Metazoa</taxon>
        <taxon>Chordata</taxon>
        <taxon>Craniata</taxon>
        <taxon>Vertebrata</taxon>
        <taxon>Euteleostomi</taxon>
        <taxon>Actinopterygii</taxon>
        <taxon>Neopterygii</taxon>
        <taxon>Teleostei</taxon>
        <taxon>Neoteleostei</taxon>
        <taxon>Acanthomorphata</taxon>
        <taxon>Zeiogadaria</taxon>
        <taxon>Gadariae</taxon>
        <taxon>Gadiformes</taxon>
        <taxon>Muraenolepidoidei</taxon>
        <taxon>Muraenolepididae</taxon>
        <taxon>Muraenolepis</taxon>
    </lineage>
</organism>
<keyword evidence="3" id="KW-0539">Nucleus</keyword>
<dbReference type="PANTHER" id="PTHR28491">
    <property type="entry name" value="UPF0688 PROTEIN C1ORF174"/>
    <property type="match status" value="1"/>
</dbReference>
<comment type="similarity">
    <text evidence="2">Belongs to the UPF0688 family.</text>
</comment>